<dbReference type="OrthoDB" id="2985014at2759"/>
<feature type="compositionally biased region" description="Basic and acidic residues" evidence="6">
    <location>
        <begin position="26"/>
        <end position="38"/>
    </location>
</feature>
<feature type="transmembrane region" description="Helical" evidence="7">
    <location>
        <begin position="157"/>
        <end position="177"/>
    </location>
</feature>
<keyword evidence="3 7" id="KW-0812">Transmembrane</keyword>
<dbReference type="PROSITE" id="PS50850">
    <property type="entry name" value="MFS"/>
    <property type="match status" value="1"/>
</dbReference>
<feature type="compositionally biased region" description="Polar residues" evidence="6">
    <location>
        <begin position="1"/>
        <end position="11"/>
    </location>
</feature>
<keyword evidence="4 7" id="KW-1133">Transmembrane helix</keyword>
<evidence type="ECO:0000256" key="2">
    <source>
        <dbReference type="ARBA" id="ARBA00022448"/>
    </source>
</evidence>
<evidence type="ECO:0000259" key="8">
    <source>
        <dbReference type="PROSITE" id="PS50850"/>
    </source>
</evidence>
<dbReference type="InterPro" id="IPR011701">
    <property type="entry name" value="MFS"/>
</dbReference>
<evidence type="ECO:0000256" key="5">
    <source>
        <dbReference type="ARBA" id="ARBA00023136"/>
    </source>
</evidence>
<feature type="transmembrane region" description="Helical" evidence="7">
    <location>
        <begin position="476"/>
        <end position="495"/>
    </location>
</feature>
<evidence type="ECO:0000256" key="7">
    <source>
        <dbReference type="SAM" id="Phobius"/>
    </source>
</evidence>
<evidence type="ECO:0000256" key="3">
    <source>
        <dbReference type="ARBA" id="ARBA00022692"/>
    </source>
</evidence>
<evidence type="ECO:0000313" key="9">
    <source>
        <dbReference type="EMBL" id="KXH42970.1"/>
    </source>
</evidence>
<dbReference type="EMBL" id="JFBX01000289">
    <property type="protein sequence ID" value="KXH42970.1"/>
    <property type="molecule type" value="Genomic_DNA"/>
</dbReference>
<dbReference type="SUPFAM" id="SSF103473">
    <property type="entry name" value="MFS general substrate transporter"/>
    <property type="match status" value="1"/>
</dbReference>
<comment type="caution">
    <text evidence="9">The sequence shown here is derived from an EMBL/GenBank/DDBJ whole genome shotgun (WGS) entry which is preliminary data.</text>
</comment>
<organism evidence="9 10">
    <name type="scientific">Colletotrichum simmondsii</name>
    <dbReference type="NCBI Taxonomy" id="703756"/>
    <lineage>
        <taxon>Eukaryota</taxon>
        <taxon>Fungi</taxon>
        <taxon>Dikarya</taxon>
        <taxon>Ascomycota</taxon>
        <taxon>Pezizomycotina</taxon>
        <taxon>Sordariomycetes</taxon>
        <taxon>Hypocreomycetidae</taxon>
        <taxon>Glomerellales</taxon>
        <taxon>Glomerellaceae</taxon>
        <taxon>Colletotrichum</taxon>
        <taxon>Colletotrichum acutatum species complex</taxon>
    </lineage>
</organism>
<dbReference type="Pfam" id="PF07690">
    <property type="entry name" value="MFS_1"/>
    <property type="match status" value="1"/>
</dbReference>
<feature type="transmembrane region" description="Helical" evidence="7">
    <location>
        <begin position="127"/>
        <end position="145"/>
    </location>
</feature>
<evidence type="ECO:0000313" key="10">
    <source>
        <dbReference type="Proteomes" id="UP000070328"/>
    </source>
</evidence>
<feature type="transmembrane region" description="Helical" evidence="7">
    <location>
        <begin position="189"/>
        <end position="208"/>
    </location>
</feature>
<sequence length="539" mass="59541">MKSNRQSQSAETEGEASRSYFSVAKPLRDHDGNDDVHSVDETAMDRRVNRKLDIALLPLLSLLYLFNGLDRGNVGNAQTQGPEAGFTNDIGAAPDDLNLAVSLFFITFVLFQPPSAAVGRWLGAKHWIPIMMLGWGFVTICQAFIRGRGSLIATRLLIGAFEAGFYPTAVAYLSFFYCRYDLAVRVGLFYGQYAVAGAFSGAIAYGVFHLRDGPLKNWQYLFIIEGTLTILFGLIAWVFLPAGPGSAWFLTHEERRFAADRIKADSVSFTEHAYDAHGVETDRLTQRDFMETLRDWKFWYVLVFNICASVPGQAFSVFLPLVVQGLGYSSIQANLMSVPPYACGALGLYLFTLSSDYRKERGYHILGGIVIAVVGLVATVTVESNGGKYAALCVLLLGSYVAAPLTVAWLSGNTPGKQLEMARGLDASGVSENIADFPHIEPGKRSLILGLNGFGNLSGVIGAQLYRDHYKPGYKIPFYVTLGFVAVSLLGYLSYRLTLAAVNRRKLEIMRQKTADEIERERLDNTRYADKKWTFIYGL</sequence>
<keyword evidence="5 7" id="KW-0472">Membrane</keyword>
<feature type="transmembrane region" description="Helical" evidence="7">
    <location>
        <begin position="389"/>
        <end position="411"/>
    </location>
</feature>
<feature type="transmembrane region" description="Helical" evidence="7">
    <location>
        <begin position="298"/>
        <end position="321"/>
    </location>
</feature>
<feature type="transmembrane region" description="Helical" evidence="7">
    <location>
        <begin position="363"/>
        <end position="382"/>
    </location>
</feature>
<dbReference type="GO" id="GO:0022857">
    <property type="term" value="F:transmembrane transporter activity"/>
    <property type="evidence" value="ECO:0007669"/>
    <property type="project" value="InterPro"/>
</dbReference>
<dbReference type="AlphaFoldDB" id="A0A135T498"/>
<gene>
    <name evidence="9" type="ORF">CSIM01_01724</name>
</gene>
<evidence type="ECO:0000256" key="4">
    <source>
        <dbReference type="ARBA" id="ARBA00022989"/>
    </source>
</evidence>
<reference evidence="9 10" key="1">
    <citation type="submission" date="2014-02" db="EMBL/GenBank/DDBJ databases">
        <title>The genome sequence of Colletotrichum simmondsii CBS122122.</title>
        <authorList>
            <person name="Baroncelli R."/>
            <person name="Thon M.R."/>
        </authorList>
    </citation>
    <scope>NUCLEOTIDE SEQUENCE [LARGE SCALE GENOMIC DNA]</scope>
    <source>
        <strain evidence="9 10">CBS122122</strain>
    </source>
</reference>
<name>A0A135T498_9PEZI</name>
<dbReference type="GO" id="GO:0016020">
    <property type="term" value="C:membrane"/>
    <property type="evidence" value="ECO:0007669"/>
    <property type="project" value="UniProtKB-SubCell"/>
</dbReference>
<feature type="transmembrane region" description="Helical" evidence="7">
    <location>
        <begin position="52"/>
        <end position="69"/>
    </location>
</feature>
<feature type="domain" description="Major facilitator superfamily (MFS) profile" evidence="8">
    <location>
        <begin position="56"/>
        <end position="539"/>
    </location>
</feature>
<proteinExistence type="predicted"/>
<dbReference type="Gene3D" id="1.20.1250.20">
    <property type="entry name" value="MFS general substrate transporter like domains"/>
    <property type="match status" value="2"/>
</dbReference>
<accession>A0A135T498</accession>
<dbReference type="Proteomes" id="UP000070328">
    <property type="component" value="Unassembled WGS sequence"/>
</dbReference>
<feature type="transmembrane region" description="Helical" evidence="7">
    <location>
        <begin position="220"/>
        <end position="240"/>
    </location>
</feature>
<feature type="region of interest" description="Disordered" evidence="6">
    <location>
        <begin position="1"/>
        <end position="38"/>
    </location>
</feature>
<dbReference type="InterPro" id="IPR036259">
    <property type="entry name" value="MFS_trans_sf"/>
</dbReference>
<comment type="subcellular location">
    <subcellularLocation>
        <location evidence="1">Membrane</location>
        <topology evidence="1">Multi-pass membrane protein</topology>
    </subcellularLocation>
</comment>
<dbReference type="PANTHER" id="PTHR43791">
    <property type="entry name" value="PERMEASE-RELATED"/>
    <property type="match status" value="1"/>
</dbReference>
<dbReference type="InterPro" id="IPR020846">
    <property type="entry name" value="MFS_dom"/>
</dbReference>
<keyword evidence="2" id="KW-0813">Transport</keyword>
<feature type="transmembrane region" description="Helical" evidence="7">
    <location>
        <begin position="333"/>
        <end position="351"/>
    </location>
</feature>
<evidence type="ECO:0000256" key="6">
    <source>
        <dbReference type="SAM" id="MobiDB-lite"/>
    </source>
</evidence>
<keyword evidence="10" id="KW-1185">Reference proteome</keyword>
<dbReference type="FunFam" id="1.20.1250.20:FF:000018">
    <property type="entry name" value="MFS transporter permease"/>
    <property type="match status" value="1"/>
</dbReference>
<evidence type="ECO:0000256" key="1">
    <source>
        <dbReference type="ARBA" id="ARBA00004141"/>
    </source>
</evidence>
<protein>
    <submittedName>
        <fullName evidence="9">Major facilitator superfamily transporter</fullName>
    </submittedName>
</protein>
<dbReference type="PANTHER" id="PTHR43791:SF21">
    <property type="entry name" value="MAJOR FACILITATOR SUPERFAMILY (MFS) PROFILE DOMAIN-CONTAINING PROTEIN"/>
    <property type="match status" value="1"/>
</dbReference>